<gene>
    <name evidence="1" type="ORF">ERS852540_01900</name>
</gene>
<evidence type="ECO:0000313" key="2">
    <source>
        <dbReference type="Proteomes" id="UP000095662"/>
    </source>
</evidence>
<reference evidence="1 2" key="1">
    <citation type="submission" date="2015-09" db="EMBL/GenBank/DDBJ databases">
        <authorList>
            <consortium name="Pathogen Informatics"/>
        </authorList>
    </citation>
    <scope>NUCLEOTIDE SEQUENCE [LARGE SCALE GENOMIC DNA]</scope>
    <source>
        <strain evidence="1 2">2789STDY5834928</strain>
    </source>
</reference>
<dbReference type="Proteomes" id="UP000095662">
    <property type="component" value="Unassembled WGS sequence"/>
</dbReference>
<dbReference type="AlphaFoldDB" id="A0A174ZZ02"/>
<dbReference type="STRING" id="39492.ERS852540_01900"/>
<organism evidence="1 2">
    <name type="scientific">[Eubacterium] siraeum</name>
    <dbReference type="NCBI Taxonomy" id="39492"/>
    <lineage>
        <taxon>Bacteria</taxon>
        <taxon>Bacillati</taxon>
        <taxon>Bacillota</taxon>
        <taxon>Clostridia</taxon>
        <taxon>Eubacteriales</taxon>
        <taxon>Oscillospiraceae</taxon>
        <taxon>Oscillospiraceae incertae sedis</taxon>
    </lineage>
</organism>
<evidence type="ECO:0000313" key="1">
    <source>
        <dbReference type="EMBL" id="CUQ89336.1"/>
    </source>
</evidence>
<accession>A0A174ZZ02</accession>
<dbReference type="EMBL" id="CZBY01000016">
    <property type="protein sequence ID" value="CUQ89336.1"/>
    <property type="molecule type" value="Genomic_DNA"/>
</dbReference>
<name>A0A174ZZ02_9FIRM</name>
<sequence length="35" mass="4148">MRSMNKIQLTTALISFGKFSYMSFSTPYYKNKCIF</sequence>
<protein>
    <submittedName>
        <fullName evidence="1">Uncharacterized protein</fullName>
    </submittedName>
</protein>
<proteinExistence type="predicted"/>